<dbReference type="KEGG" id="som:SOMG_04480"/>
<dbReference type="Proteomes" id="UP001212411">
    <property type="component" value="Chromosome 3"/>
</dbReference>
<evidence type="ECO:0000313" key="2">
    <source>
        <dbReference type="EMBL" id="WBW75044.1"/>
    </source>
</evidence>
<gene>
    <name evidence="2" type="primary">mix23</name>
    <name evidence="2" type="ORF">SOMG_04480</name>
</gene>
<keyword evidence="3" id="KW-1185">Reference proteome</keyword>
<dbReference type="RefSeq" id="XP_056039287.1">
    <property type="nucleotide sequence ID" value="XM_056183264.1"/>
</dbReference>
<name>A0AAE9WEY1_9SCHI</name>
<evidence type="ECO:0000313" key="3">
    <source>
        <dbReference type="Proteomes" id="UP001212411"/>
    </source>
</evidence>
<protein>
    <submittedName>
        <fullName evidence="2">Mitochondrial matrix import factor Mix23</fullName>
    </submittedName>
</protein>
<dbReference type="PANTHER" id="PTHR31905">
    <property type="entry name" value="COILED-COIL DOMAIN-CONTAINING PROTEIN 58"/>
    <property type="match status" value="1"/>
</dbReference>
<evidence type="ECO:0000256" key="1">
    <source>
        <dbReference type="ARBA" id="ARBA00024204"/>
    </source>
</evidence>
<dbReference type="GO" id="GO:0005758">
    <property type="term" value="C:mitochondrial intermembrane space"/>
    <property type="evidence" value="ECO:0007669"/>
    <property type="project" value="InterPro"/>
</dbReference>
<dbReference type="GeneID" id="80877953"/>
<organism evidence="2 3">
    <name type="scientific">Schizosaccharomyces osmophilus</name>
    <dbReference type="NCBI Taxonomy" id="2545709"/>
    <lineage>
        <taxon>Eukaryota</taxon>
        <taxon>Fungi</taxon>
        <taxon>Dikarya</taxon>
        <taxon>Ascomycota</taxon>
        <taxon>Taphrinomycotina</taxon>
        <taxon>Schizosaccharomycetes</taxon>
        <taxon>Schizosaccharomycetales</taxon>
        <taxon>Schizosaccharomycetaceae</taxon>
        <taxon>Schizosaccharomyces</taxon>
    </lineage>
</organism>
<sequence>MNEEKRGLCLNIRYLKNVLRKARKMDDTIQLSLNSAKWESPSQARESQEQRCNRVKQELFRGWLSRDNFLKECISVTEEELSKGTPSSNTIPISEKPLVSERLDPYAKEQEIKITPPEEVKMTLKSEQTVENIIRDQTWETLTNACPGMFGNWEADYNKAK</sequence>
<dbReference type="InterPro" id="IPR019171">
    <property type="entry name" value="MIX23"/>
</dbReference>
<dbReference type="AlphaFoldDB" id="A0AAE9WEY1"/>
<reference evidence="2 3" key="1">
    <citation type="journal article" date="2023" name="G3 (Bethesda)">
        <title>A high-quality reference genome for the fission yeast Schizosaccharomyces osmophilus.</title>
        <authorList>
            <person name="Jia G.S."/>
            <person name="Zhang W.C."/>
            <person name="Liang Y."/>
            <person name="Liu X.H."/>
            <person name="Rhind N."/>
            <person name="Pidoux A."/>
            <person name="Brysch-Herzberg M."/>
            <person name="Du L.L."/>
        </authorList>
    </citation>
    <scope>NUCLEOTIDE SEQUENCE [LARGE SCALE GENOMIC DNA]</scope>
    <source>
        <strain evidence="2 3">CBS 15793</strain>
    </source>
</reference>
<accession>A0AAE9WEY1</accession>
<dbReference type="Pfam" id="PF09774">
    <property type="entry name" value="MIX23"/>
    <property type="match status" value="1"/>
</dbReference>
<comment type="similarity">
    <text evidence="1">Belongs to the MIX23 family.</text>
</comment>
<proteinExistence type="inferred from homology"/>
<dbReference type="EMBL" id="CP115613">
    <property type="protein sequence ID" value="WBW75044.1"/>
    <property type="molecule type" value="Genomic_DNA"/>
</dbReference>
<dbReference type="PANTHER" id="PTHR31905:SF2">
    <property type="entry name" value="PROTEIN MIX23"/>
    <property type="match status" value="1"/>
</dbReference>